<organism evidence="3 4">
    <name type="scientific">Heligmosomoides polygyrus</name>
    <name type="common">Parasitic roundworm</name>
    <dbReference type="NCBI Taxonomy" id="6339"/>
    <lineage>
        <taxon>Eukaryota</taxon>
        <taxon>Metazoa</taxon>
        <taxon>Ecdysozoa</taxon>
        <taxon>Nematoda</taxon>
        <taxon>Chromadorea</taxon>
        <taxon>Rhabditida</taxon>
        <taxon>Rhabditina</taxon>
        <taxon>Rhabditomorpha</taxon>
        <taxon>Strongyloidea</taxon>
        <taxon>Heligmosomidae</taxon>
        <taxon>Heligmosomoides</taxon>
    </lineage>
</organism>
<evidence type="ECO:0000256" key="1">
    <source>
        <dbReference type="SAM" id="MobiDB-lite"/>
    </source>
</evidence>
<keyword evidence="3" id="KW-1185">Reference proteome</keyword>
<accession>A0A183FF71</accession>
<evidence type="ECO:0000313" key="4">
    <source>
        <dbReference type="WBParaSite" id="HPBE_0000512601-mRNA-1"/>
    </source>
</evidence>
<evidence type="ECO:0000313" key="3">
    <source>
        <dbReference type="Proteomes" id="UP000050761"/>
    </source>
</evidence>
<dbReference type="AlphaFoldDB" id="A0A183FF71"/>
<gene>
    <name evidence="2" type="ORF">HPBE_LOCUS5127</name>
</gene>
<dbReference type="WBParaSite" id="HPBE_0000512601-mRNA-1">
    <property type="protein sequence ID" value="HPBE_0000512601-mRNA-1"/>
    <property type="gene ID" value="HPBE_0000512601"/>
</dbReference>
<reference evidence="4" key="2">
    <citation type="submission" date="2019-09" db="UniProtKB">
        <authorList>
            <consortium name="WormBaseParasite"/>
        </authorList>
    </citation>
    <scope>IDENTIFICATION</scope>
</reference>
<name>A0A183FF71_HELPZ</name>
<evidence type="ECO:0000313" key="2">
    <source>
        <dbReference type="EMBL" id="VDO63492.1"/>
    </source>
</evidence>
<feature type="region of interest" description="Disordered" evidence="1">
    <location>
        <begin position="1"/>
        <end position="82"/>
    </location>
</feature>
<dbReference type="EMBL" id="UZAH01025418">
    <property type="protein sequence ID" value="VDO63492.1"/>
    <property type="molecule type" value="Genomic_DNA"/>
</dbReference>
<reference evidence="2 3" key="1">
    <citation type="submission" date="2018-11" db="EMBL/GenBank/DDBJ databases">
        <authorList>
            <consortium name="Pathogen Informatics"/>
        </authorList>
    </citation>
    <scope>NUCLEOTIDE SEQUENCE [LARGE SCALE GENOMIC DNA]</scope>
</reference>
<feature type="compositionally biased region" description="Basic and acidic residues" evidence="1">
    <location>
        <begin position="51"/>
        <end position="62"/>
    </location>
</feature>
<accession>A0A3P8AUX1</accession>
<sequence>MSMSSSTPSEIAQVSAGELEKDRLLVGTPGRLRHPSPSLFVRPPHYGSRGSQREEAGKDPPQRCRVPHRPSSGREHSRTTGDAILNHKKLNVLSCTAVPNRDPCNHCAQAEFHLSQLKKVHKATLLHPELPLLSQGSGQWQIVYALKQVILEFERTQPVYLPTELDDAQFWRVARNDAEKLAERFRRREQRKRFLP</sequence>
<feature type="compositionally biased region" description="Polar residues" evidence="1">
    <location>
        <begin position="1"/>
        <end position="12"/>
    </location>
</feature>
<protein>
    <submittedName>
        <fullName evidence="4">CMP/dCMP-type deaminase domain-containing protein</fullName>
    </submittedName>
</protein>
<proteinExistence type="predicted"/>
<dbReference type="Proteomes" id="UP000050761">
    <property type="component" value="Unassembled WGS sequence"/>
</dbReference>